<organism evidence="2 3">
    <name type="scientific">Mycoplasma wenyonii</name>
    <dbReference type="NCBI Taxonomy" id="65123"/>
    <lineage>
        <taxon>Bacteria</taxon>
        <taxon>Bacillati</taxon>
        <taxon>Mycoplasmatota</taxon>
        <taxon>Mollicutes</taxon>
        <taxon>Mycoplasmataceae</taxon>
        <taxon>Mycoplasma</taxon>
    </lineage>
</organism>
<keyword evidence="1" id="KW-0175">Coiled coil</keyword>
<dbReference type="OrthoDB" id="393433at2"/>
<dbReference type="EMBL" id="QKVO01000001">
    <property type="protein sequence ID" value="RAO95299.1"/>
    <property type="molecule type" value="Genomic_DNA"/>
</dbReference>
<name>A0A328PVZ3_9MOLU</name>
<reference evidence="3" key="1">
    <citation type="submission" date="2018-06" db="EMBL/GenBank/DDBJ databases">
        <authorList>
            <person name="Martinez Ocampo F."/>
            <person name="Quiroz Castaneda R.E."/>
            <person name="Rojas Lopez X."/>
        </authorList>
    </citation>
    <scope>NUCLEOTIDE SEQUENCE [LARGE SCALE GENOMIC DNA]</scope>
    <source>
        <strain evidence="3">INIFAP02</strain>
    </source>
</reference>
<gene>
    <name evidence="2" type="ORF">DNK47_00355</name>
</gene>
<evidence type="ECO:0000256" key="1">
    <source>
        <dbReference type="SAM" id="Coils"/>
    </source>
</evidence>
<evidence type="ECO:0000313" key="3">
    <source>
        <dbReference type="Proteomes" id="UP000249762"/>
    </source>
</evidence>
<feature type="coiled-coil region" evidence="1">
    <location>
        <begin position="71"/>
        <end position="102"/>
    </location>
</feature>
<protein>
    <submittedName>
        <fullName evidence="2">ABC transporter</fullName>
    </submittedName>
</protein>
<dbReference type="Proteomes" id="UP000249762">
    <property type="component" value="Unassembled WGS sequence"/>
</dbReference>
<comment type="caution">
    <text evidence="2">The sequence shown here is derived from an EMBL/GenBank/DDBJ whole genome shotgun (WGS) entry which is preliminary data.</text>
</comment>
<sequence length="635" mass="72389">MGLNKKLVLATLAPCCSPSLLAIKGSKTHSHYRILANYNGQAELLLSLQITPDYFPYQFKQRSLYDYLTNINRYLVVNEKTSEKKKQLKEKLQKRIDELISKVSTFGPSLWNEDLYSGGLVNRNVQFWNTKSADYLFLEQFIVDDSSDPLFLIQRLPKHKHLAITNFRASRDPYSLFGEDVYKYFKNSGNSGQSSNNHIAKKLHEYYKNYSKISPNNLFRSSKYIYFWNDFCHHLKEKAKNNSEDLKNLFRLPYKGEQLFAPHGKKEVDQHIAKEFFAAVFTDEELKELNGDFEKFSMNYLKETGVQASAVTVASPSVTNDSICSSELINGLPEKVHHPALEHQTMKGSSPISEGTQKDLLVYLSQMAIALDKITKTSHFSSVFGSDHRKEFIEKAWNNAVLMAKNYRERLKNVREYLKHIGVVDKCFDPDKGNSTKTKSKTVAIISYPPSQLGAGDASIQTVSKYPFLYNELGLNEVIPKGFEKTSQDSSHEDVLGVDDNGWWWRLGDFNFSSKGLDSFSSTADSIILLATTDDWNILNSWDSPKLRSLRSLLKTSGNDKDQIIMSNYHLWNEGLRSPIALNLLLDVLVETLTKQFGNGKTDAKNLYSKALEWGDYWENHFVSSTSANNAKQSK</sequence>
<keyword evidence="3" id="KW-1185">Reference proteome</keyword>
<accession>A0A328PVZ3</accession>
<proteinExistence type="predicted"/>
<evidence type="ECO:0000313" key="2">
    <source>
        <dbReference type="EMBL" id="RAO95299.1"/>
    </source>
</evidence>
<dbReference type="RefSeq" id="WP_112664964.1">
    <property type="nucleotide sequence ID" value="NZ_QKVO01000001.1"/>
</dbReference>
<dbReference type="AlphaFoldDB" id="A0A328PVZ3"/>